<evidence type="ECO:0000256" key="1">
    <source>
        <dbReference type="SAM" id="MobiDB-lite"/>
    </source>
</evidence>
<protein>
    <submittedName>
        <fullName evidence="2">Uncharacterized protein</fullName>
    </submittedName>
</protein>
<feature type="region of interest" description="Disordered" evidence="1">
    <location>
        <begin position="218"/>
        <end position="306"/>
    </location>
</feature>
<name>A0A5E4CN55_MARMO</name>
<dbReference type="EMBL" id="CABDUW010001672">
    <property type="protein sequence ID" value="VTJ83288.1"/>
    <property type="molecule type" value="Genomic_DNA"/>
</dbReference>
<organism evidence="2 3">
    <name type="scientific">Marmota monax</name>
    <name type="common">Woodchuck</name>
    <dbReference type="NCBI Taxonomy" id="9995"/>
    <lineage>
        <taxon>Eukaryota</taxon>
        <taxon>Metazoa</taxon>
        <taxon>Chordata</taxon>
        <taxon>Craniata</taxon>
        <taxon>Vertebrata</taxon>
        <taxon>Euteleostomi</taxon>
        <taxon>Mammalia</taxon>
        <taxon>Eutheria</taxon>
        <taxon>Euarchontoglires</taxon>
        <taxon>Glires</taxon>
        <taxon>Rodentia</taxon>
        <taxon>Sciuromorpha</taxon>
        <taxon>Sciuridae</taxon>
        <taxon>Xerinae</taxon>
        <taxon>Marmotini</taxon>
        <taxon>Marmota</taxon>
    </lineage>
</organism>
<comment type="caution">
    <text evidence="2">The sequence shown here is derived from an EMBL/GenBank/DDBJ whole genome shotgun (WGS) entry which is preliminary data.</text>
</comment>
<feature type="compositionally biased region" description="Basic and acidic residues" evidence="1">
    <location>
        <begin position="294"/>
        <end position="306"/>
    </location>
</feature>
<reference evidence="2" key="1">
    <citation type="submission" date="2019-04" db="EMBL/GenBank/DDBJ databases">
        <authorList>
            <person name="Alioto T."/>
            <person name="Alioto T."/>
        </authorList>
    </citation>
    <scope>NUCLEOTIDE SEQUENCE [LARGE SCALE GENOMIC DNA]</scope>
</reference>
<accession>A0A5E4CN55</accession>
<evidence type="ECO:0000313" key="3">
    <source>
        <dbReference type="Proteomes" id="UP000335636"/>
    </source>
</evidence>
<gene>
    <name evidence="2" type="ORF">MONAX_5E008009</name>
</gene>
<sequence>MGTFAENLIVIVLSDPQMHQNRFPKSSLDKTRSEIEKAHGPRWKGRSGTGPGLPEACSGLFPPVDAGVTPAPGLCDNREVSELEKSALLQLSKYGNVLGALVVGRRGRERCSLGHRTGPSNFYSPIKVPVKEVAERGNSARGVFRWHRLAVVSARCTPRAPPPAGPGLGARPAGAELAARNHGEEAGLRGGGRGVPAALATWADAGAREGAAWAREARPESSAVRGAGTVHAEPPPRPARPRAATWGPGARPRHVHLRGARREQQRLCRGLPAAPRLRPLEEAEARQSQVQPDAGREEPAAFRETG</sequence>
<evidence type="ECO:0000313" key="2">
    <source>
        <dbReference type="EMBL" id="VTJ83288.1"/>
    </source>
</evidence>
<proteinExistence type="predicted"/>
<feature type="compositionally biased region" description="Low complexity" evidence="1">
    <location>
        <begin position="241"/>
        <end position="250"/>
    </location>
</feature>
<keyword evidence="3" id="KW-1185">Reference proteome</keyword>
<dbReference type="Proteomes" id="UP000335636">
    <property type="component" value="Unassembled WGS sequence"/>
</dbReference>
<dbReference type="AlphaFoldDB" id="A0A5E4CN55"/>